<dbReference type="CDD" id="cd19543">
    <property type="entry name" value="DCL_NRPS"/>
    <property type="match status" value="2"/>
</dbReference>
<evidence type="ECO:0000256" key="1">
    <source>
        <dbReference type="ARBA" id="ARBA00001957"/>
    </source>
</evidence>
<dbReference type="InterPro" id="IPR025110">
    <property type="entry name" value="AMP-bd_C"/>
</dbReference>
<dbReference type="InterPro" id="IPR020845">
    <property type="entry name" value="AMP-binding_CS"/>
</dbReference>
<dbReference type="InterPro" id="IPR010060">
    <property type="entry name" value="NRPS_synth"/>
</dbReference>
<gene>
    <name evidence="7" type="ORF">ACHIPV_27635</name>
</gene>
<dbReference type="RefSeq" id="WP_395126381.1">
    <property type="nucleotide sequence ID" value="NZ_JBIMSP010000086.1"/>
</dbReference>
<proteinExistence type="predicted"/>
<dbReference type="SUPFAM" id="SSF47336">
    <property type="entry name" value="ACP-like"/>
    <property type="match status" value="4"/>
</dbReference>
<dbReference type="Pfam" id="PF13193">
    <property type="entry name" value="AMP-binding_C"/>
    <property type="match status" value="4"/>
</dbReference>
<dbReference type="Gene3D" id="3.40.50.12780">
    <property type="entry name" value="N-terminal domain of ligase-like"/>
    <property type="match status" value="2"/>
</dbReference>
<dbReference type="Pfam" id="PF00668">
    <property type="entry name" value="Condensation"/>
    <property type="match status" value="6"/>
</dbReference>
<protein>
    <submittedName>
        <fullName evidence="7">Non-ribosomal peptide synthase/polyketide synthase</fullName>
    </submittedName>
</protein>
<reference evidence="7 8" key="1">
    <citation type="submission" date="2024-10" db="EMBL/GenBank/DDBJ databases">
        <authorList>
            <person name="Riesco R."/>
        </authorList>
    </citation>
    <scope>NUCLEOTIDE SEQUENCE [LARGE SCALE GENOMIC DNA]</scope>
    <source>
        <strain evidence="7 8">NCIMB 15448</strain>
    </source>
</reference>
<evidence type="ECO:0000256" key="3">
    <source>
        <dbReference type="ARBA" id="ARBA00022553"/>
    </source>
</evidence>
<evidence type="ECO:0000313" key="7">
    <source>
        <dbReference type="EMBL" id="MFH5245617.1"/>
    </source>
</evidence>
<evidence type="ECO:0000256" key="2">
    <source>
        <dbReference type="ARBA" id="ARBA00022450"/>
    </source>
</evidence>
<dbReference type="SUPFAM" id="SSF52777">
    <property type="entry name" value="CoA-dependent acyltransferases"/>
    <property type="match status" value="12"/>
</dbReference>
<dbReference type="InterPro" id="IPR023213">
    <property type="entry name" value="CAT-like_dom_sf"/>
</dbReference>
<dbReference type="CDD" id="cd05930">
    <property type="entry name" value="A_NRPS"/>
    <property type="match status" value="1"/>
</dbReference>
<dbReference type="Pfam" id="PF00550">
    <property type="entry name" value="PP-binding"/>
    <property type="match status" value="4"/>
</dbReference>
<evidence type="ECO:0000256" key="4">
    <source>
        <dbReference type="ARBA" id="ARBA00022737"/>
    </source>
</evidence>
<evidence type="ECO:0000256" key="5">
    <source>
        <dbReference type="ARBA" id="ARBA00023194"/>
    </source>
</evidence>
<comment type="caution">
    <text evidence="7">The sequence shown here is derived from an EMBL/GenBank/DDBJ whole genome shotgun (WGS) entry which is preliminary data.</text>
</comment>
<dbReference type="PANTHER" id="PTHR45527:SF1">
    <property type="entry name" value="FATTY ACID SYNTHASE"/>
    <property type="match status" value="1"/>
</dbReference>
<dbReference type="InterPro" id="IPR001242">
    <property type="entry name" value="Condensation_dom"/>
</dbReference>
<keyword evidence="4" id="KW-0677">Repeat</keyword>
<feature type="non-terminal residue" evidence="7">
    <location>
        <position position="1"/>
    </location>
</feature>
<dbReference type="InterPro" id="IPR000873">
    <property type="entry name" value="AMP-dep_synth/lig_dom"/>
</dbReference>
<dbReference type="Pfam" id="PF00501">
    <property type="entry name" value="AMP-binding"/>
    <property type="match status" value="5"/>
</dbReference>
<dbReference type="InterPro" id="IPR009081">
    <property type="entry name" value="PP-bd_ACP"/>
</dbReference>
<feature type="domain" description="Carrier" evidence="6">
    <location>
        <begin position="1432"/>
        <end position="1507"/>
    </location>
</feature>
<feature type="domain" description="Carrier" evidence="6">
    <location>
        <begin position="4049"/>
        <end position="4123"/>
    </location>
</feature>
<name>A0ABW7KV01_9NOCA</name>
<sequence>LVASNTAYVIFTSGSTGRPKGVAVSHGAIVNRLVWMQSAYGLGSADVVLQKTPATFDVSVWEFFWPLQVGARLVVARPDGHRDPAYLRDVIVEHSVTTAHFVPSMLAVFVAAPGVDNCTSLQQVFASGEALPAKTAHRLRALTGARLHNLYGPTEAAVDVTFHEVLDADTVAVPIGAPVFNTAVLVLDSRLRPVPVGVAGELYLAGVQLARGYVGRPDLSADRFVANPFGGPGERMYRTGDLVTWRADGELEYIGRTDFQVKLRGLRIELGEIEAALTAQESVAQAVVVVRGDAHLGDQLVAYVVGAATNTSAVNTEVLRTELTTVLPAYMVPSAFVVLDDLPLNASGKLDRKLLPAPTFAAKVFRAPTTPIEEIVANTFAEVLGADRVGLDDDFFELGGNSLIATQVVSRLSAALDTPVGVREMFEASTVAGLVARIAQHTGSGRRRPALIAGARPERLPLSPAQQRYWFLNQFDTESAVDNIPVAVRMTGDLDIAALEAAVRDLIERHESLRTVYPDSLDGPYQRILPAAEVVRSLVPEAVTEAQLPTRVFEIASTTFDVTAEVPLHVALLEIEGSPTRDYVLTMVVHHVCADGASMGPLTRDIMVAYAARTNGDVPNWAPLPVQYADYALWQRDVLGVEGDPDSLAAEQVAYWVDALSGMPDQLELPTDRPRPAVQSFRGGALRFTIDADVHQQLLALARGNNASLFMVMHSALSVLLARLSGTDDIAVGTPIAGRGEQALDDLIGMFVNTLVFRTRVEGSHTFADLLARVREHDLEAFANADVPFERLVEVLNPVRSTARNPLFQVGLSFQNLADSALRLPGLDVSVVDFDTQLAKTDVQFTLADQRAADGTPGEIAAEITYAVDLFDESTVQSFADRFVRILTAITTDPTSVIGDIDLLDSTERAALLDARNATEHDVDPATLVSLFDAQVAATPDATAVVFEGERLTYAQFDSRVNRLARYLIDSGVTPEDRVALAMRRSVDLVVGMYAVAKAGGAYVPVDPDQPADRTDYILETAAPICVLTTARDEFTTDRVAAIVRIDVVDLSDLDDAPIRDSERLGALLPANTAYVIFTSGSTGRPKGVSVSHGAIVNQLVWKRAEFELGADDAVLLKTAATFDLSVWEFWSALVSGSRLVIASADGHRDPAYLNQLMRDEAVTTLHSVPSMLEALLVESDGHLTTSLRRVLAIGEALPAATAKRYKATNAGDLYNLYGPTEAAVSVTSHLVTEVVAAAVPIGVPEWNVQVYVLDARLHPVPAGVAGELYLAGDQLATGYHGRADLTADRFVSNPFGHSGSRMYRTGDLVSWRADGTLEYVGRTDFQVKVRGFRIELGEIESVLAAQVSVAQAVVVAHEDARTGTQLVGYVVPAGNTDVDAAALRTTVASELPSYMVPAAIMVLDSLPLNANGKLDRKALPAPVFEAKAFRATATPIEEIVAGIFAELLGAARVGLDDNFFELGGNSLLATQVAARLGNALDTRVSVRSLFEAPTVEALAARVEQHAGVGGRKALTAQPRPERVPLSLAQQRMWFLNRFDTESGVNNIPAVIRLTGALNLEALQAAVGDVVGRHEVLHTIYPEVDGTGYQVSVPVAGAVPQLIPEPVTETAIAERVAAIIATGFDTTVEVPLRAALLQISERDHVLVVVVHHIASDGFSMGPLTRDVMIAYSARTAGDAPGWAPLEVQYADFALWQRDVLGSEDDPESVIAQQFAYWRTALDALPAQLDLPSDRPRPAIASYDGAAHTFEVDATLTASLNELARTQNSTLFMVVHTGLAVLLARLSGTSDIAIGTPVAGRGEAALDDLIGMFVNSLVLRTEIEAGESFDTLLRRVREIDLSAFGHADVPFERLVEALNPERSQARHPLFQVMLTFQNLGPTTFELPDLEVAAVDFDVRTAKFDIQVTLAEKLDADGAPAGMAVELAYATDLFDANTIAVFGRRFVRILETMAREPGLAVGDAPIIDEVERARVVERWNATDHFVDPTANLVSLFEAQVAATPKATALVFEDEKLTYAEFAARVNQVARLLIAEGVGPEALVAVAMRRSIDMMVGIYAVLTAGGAYVPVDPDHPADRIAHILETASAVRVLTTARDDIAIPDVAFADAVLELDTVDLSSHSTDAVTDADRRAPVQPNNTAYVIFTSGSTGRPKGVAVSHGSIVNRLLWMQDTYELSKADVVLQKTPVTFDVSVWELFWPLQIGATLVVARPDGHRDPEYLVEVIAANAVTTAHFVPSMLAVFVAYPGASHSITLRQVFASGEALPVQTAARMRAALPSTRLHNLYGPTEAAVDVTYHEVTEADSSTVPIGVPVWNTKVLVLDSRLRPVPVGVAGELYLAGTQLARGYVARPDLTADRFVANPLSAAGERMYRTGDLVWWNRRGELEYVGRTDFQVKLRGLRIELGEIEAALLADDRIAQSVVLVRNDSAAGEVLVGYVVPAPGAAVDIDALTTSLGARLPEYMVPSAILVLDEFPLNISGKLDRKALPAPVFESDQQFRAADNATEEVIAAVFAEVLGVAQVGVDDSFFALGGDSILSIQLVSRARARGVVFSPRDVFEHKTVAGLAEVAVAGGAETAAVLAELPGGGIGRSPLLPFGHLMVERGGGYSRFAQTMLLDLPEDIDRAGIEATISAVVDRHDVLRSRLIDDEQGRGLEILPAGSVDVGSLLTRVELSGATDDPAVVAEASAALDSALGRLDPDNGVMLQFVWLVTPEAGSRLLIVAHHVVVDGVSWRILVPDFVTVWSQLAAGATAELTAPVTSVRRWAHALADEARSAARIDELPVWHSILDGPDPTLGERAFDPAVDVLATVERLEISVPADVTAKLLTSVPERFHGGVNDGLLTALALAVAKWRRERGVFESSTLLQLEGHGREEELVPGADLSRTVGWFTSVFPVRLDVAGIDLDGALAGGPAAGAAIKAVKEQLLAVPDKGMGYGMLRYLNADTAQQLSAETGQFSFNYLGRMSTGEVPEGLGALGWLPAADLADIEAPGDADQPANKTVDINAIVADGAAGATLNASFAFPTGAVSREAVQELADLWITALTALATHVDDPAAGGLTPSDVPLVHVGQHDIDAWESRYHAVSDIWSLSPLQNGLLFHAMLADASLDIYTMQVVLSLEGDVDSARLGSAAQGVLDRYDNLRTVFVQGDDGNSVQIVLDHVDVAWRETDVRGGRHAEVQDRLARMLADDQAKHFDLSTAPLVRFTLVRTGGTSYKLVLTNHHVLLDGWSLPLLMKDLLVLYATRGDASVLPRVRPYRSFLAWLGDQDADASREQWRKALAGFEEPTLLAAADPGQEISTRSAEVVADLSEETTATLTALGARLGVTMNTLIQAAWGILLGRMTARDDVVFGATVSGRPADLAGVESMVGLFINTLPIRVQLIEEETTEQFLSRLQGEQADLLAHHYLGLNDIQRIAGVGALFDTLTVFESYPVDEAGLAQQAQSIDDMSVTGVSSNDNTHYPLTLGITSGATVHMWLEYFEDLFTSDAADTLMQRLVRILESFATAPALPVGDITILDPDEFDRLTDVHADDVMVRDLVPDALARGAQVNPNGVAIRYEGRSITYRELDEYSSRLARVLIDRGVGPEELVALAFPRSYEMVAAVWAVTKAGGAHVPVDPSYPQDRVLHMITDSGAVTGLTGSGFVDRLPSALDWLVLDDPATTALCDAQSADPVSDLDRLRPLRSNHPAYVIYTSGSTGLPKGVTVTHAGLGGVVEFATELYGLTSESRFLHICSPSFDPSVLEWLATFYIGATLVIVPASIIGGPDLAELLRTERVTNAIITPAVLGTVDPAGLSDFEVVSVGGDVTTPELLARWQPGRKYFNGYGPTETTIISSFAQLEVGRPVTIGTPVHGMSALVLDGRLNPVPPGVAGELYLAGGALARGYHNRPDLTADRFIPNPYGEPGARMYRTGDVVRWAPNVAVDATAERPFELEYVGRSDFQVKVRGYRIELGEIDAVLAADPNVDFAITIGRETAAGATILVAYVLPVPGHSIDTDALTEFAAQALPSHMVPSAIVVLDEIPLTPVGKLDRKALPEPVLAPRDFRAPVSDVEAIIAEVFANVLGVDQIGVDDSFFALGGDSILSIQLVSRAKARGVVFSPRDVFEQRTVAGLAEVAKRHDANDAPTQLVELEGGGVGDIPLTPIMASILGGSGSFDRFSQSMALGLPRDIDRATLVKTIAAVFDHHDVLRSQLTLENDGWTFEALERGSVDVDGLIHRVSFPADIDEAVLTELATTELDAAMRRLDPVAGSMMRFVWLDFGSERSGILVIAAHHFVVDGVSWRILIPDFAVAWSQLNAGQNVVLPVNGTSMRRWAHALHDEAQTPKRVAELAFWRSVGGVDDPLFGDRAFDPTVDTFSTVERVQVQLSTAATQSLLTELPTLYRGGVNDGLLTALAMAVEKWRATRGVATGSALIKLEAHGREEGVVPGADLSRTVGWFTSAYPVRLDLAGIDITDAFAGGVAAGTAVKAVKEQLLSVPDKGIGYGLLRYLNESTSHQLKELAGGQISFNYLGRVSAGEVPAELRDIGWAPSGDLGELSVDMDADMPANGVIDINAIVSDGPDGPRLGAGFAFPAGLISRADVHEFADLWTAALEALSTHAGRTEAGGLTPSDLPLVDVAQTDIEVWEQQYPSLGDVWPLSPLQSGLLFHAMMTASTVDVYTMQAVLDLNGTVDNVRLRTAAQAIVDRYPNLRSAFVTDASGESMQVVLDKVELPWRELDLTKLSDEDRMPELRRLLAQDQATHFDMAAAPLMRFTLVKTEAQTYHLAITSHHIVLDGWSMPLLMRDLLMLYALQGDPSALPRVAPYRNFLAWLEARNKDDSLQAWAQALAGVSEPTLLAAPARGAETYAEIGKVITELSEEKTAKLAALGASVGVTVNTLVQTAWAILLGRMTGREDIVFGATVSGRPAELTGVESMVGLFINTIPIRVQLDENVSISDLLQRVQGEQADLLDHHYIGLPDIQRAAGVGVLFDTLMVFESYPIDKDALTQASSIDGMTVTGVGVSDATHYPLTLLVTADTTIELTLKYQGSRFTRADGDALSARLVLVLDELVADPSGLVGDVEIIGEAERNAILGDTGSAAQQAPDVSAQLSSQTLPHLLAEIVEEDPEAPALAVDGREISYQELDEDSSKLARVLIERGFGPETVAAVALPRSVDSVTALWAIAKTGAAFLQIDPQRPADALATVLGASGALVGLTDSSLRSGLPDSVEWFVIDDAAVAEQVAAAAGHPVSYADRLRPLLAVHPAAVVDGTDAAGTVVSHGELASLASRAREKYEVTYESRTLLVGPPAGPGALVEFLLASTSGAVAVIGDPNDADGLADLLADEWVTHAFLPPVALASADPDGLEDLTVVVLTEGDADQEHVDRWSEGRTVWTDVTEGFGESLQ</sequence>
<dbReference type="Gene3D" id="3.30.559.30">
    <property type="entry name" value="Nonribosomal peptide synthetase, condensation domain"/>
    <property type="match status" value="6"/>
</dbReference>
<dbReference type="NCBIfam" id="TIGR01733">
    <property type="entry name" value="AA-adenyl-dom"/>
    <property type="match status" value="4"/>
</dbReference>
<dbReference type="InterPro" id="IPR006162">
    <property type="entry name" value="Ppantetheine_attach_site"/>
</dbReference>
<dbReference type="Gene3D" id="1.10.1200.10">
    <property type="entry name" value="ACP-like"/>
    <property type="match status" value="4"/>
</dbReference>
<keyword evidence="3" id="KW-0597">Phosphoprotein</keyword>
<organism evidence="7 8">
    <name type="scientific">Antrihabitans spumae</name>
    <dbReference type="NCBI Taxonomy" id="3373370"/>
    <lineage>
        <taxon>Bacteria</taxon>
        <taxon>Bacillati</taxon>
        <taxon>Actinomycetota</taxon>
        <taxon>Actinomycetes</taxon>
        <taxon>Mycobacteriales</taxon>
        <taxon>Nocardiaceae</taxon>
        <taxon>Antrihabitans</taxon>
    </lineage>
</organism>
<evidence type="ECO:0000259" key="6">
    <source>
        <dbReference type="PROSITE" id="PS50075"/>
    </source>
</evidence>
<dbReference type="PROSITE" id="PS50075">
    <property type="entry name" value="CARRIER"/>
    <property type="match status" value="4"/>
</dbReference>
<dbReference type="NCBIfam" id="NF004282">
    <property type="entry name" value="PRK05691.1"/>
    <property type="match status" value="7"/>
</dbReference>
<dbReference type="NCBIfam" id="NF003417">
    <property type="entry name" value="PRK04813.1"/>
    <property type="match status" value="5"/>
</dbReference>
<evidence type="ECO:0000313" key="8">
    <source>
        <dbReference type="Proteomes" id="UP001609176"/>
    </source>
</evidence>
<dbReference type="CDD" id="cd19540">
    <property type="entry name" value="LCL_NRPS-like"/>
    <property type="match status" value="2"/>
</dbReference>
<dbReference type="PROSITE" id="PS00455">
    <property type="entry name" value="AMP_BINDING"/>
    <property type="match status" value="4"/>
</dbReference>
<dbReference type="InterPro" id="IPR042099">
    <property type="entry name" value="ANL_N_sf"/>
</dbReference>
<comment type="cofactor">
    <cofactor evidence="1">
        <name>pantetheine 4'-phosphate</name>
        <dbReference type="ChEBI" id="CHEBI:47942"/>
    </cofactor>
</comment>
<dbReference type="PANTHER" id="PTHR45527">
    <property type="entry name" value="NONRIBOSOMAL PEPTIDE SYNTHETASE"/>
    <property type="match status" value="1"/>
</dbReference>
<feature type="domain" description="Carrier" evidence="6">
    <location>
        <begin position="367"/>
        <end position="442"/>
    </location>
</feature>
<dbReference type="PROSITE" id="PS00012">
    <property type="entry name" value="PHOSPHOPANTETHEINE"/>
    <property type="match status" value="4"/>
</dbReference>
<dbReference type="InterPro" id="IPR045851">
    <property type="entry name" value="AMP-bd_C_sf"/>
</dbReference>
<dbReference type="EMBL" id="JBIMSP010000086">
    <property type="protein sequence ID" value="MFH5245617.1"/>
    <property type="molecule type" value="Genomic_DNA"/>
</dbReference>
<dbReference type="Gene3D" id="3.30.300.30">
    <property type="match status" value="4"/>
</dbReference>
<dbReference type="Proteomes" id="UP001609176">
    <property type="component" value="Unassembled WGS sequence"/>
</dbReference>
<dbReference type="InterPro" id="IPR020806">
    <property type="entry name" value="PKS_PP-bd"/>
</dbReference>
<feature type="domain" description="Carrier" evidence="6">
    <location>
        <begin position="2499"/>
        <end position="2573"/>
    </location>
</feature>
<dbReference type="Gene3D" id="2.30.38.10">
    <property type="entry name" value="Luciferase, Domain 3"/>
    <property type="match status" value="3"/>
</dbReference>
<dbReference type="NCBIfam" id="TIGR01720">
    <property type="entry name" value="NRPS-para261"/>
    <property type="match status" value="2"/>
</dbReference>
<dbReference type="Gene3D" id="3.40.50.980">
    <property type="match status" value="6"/>
</dbReference>
<dbReference type="Gene3D" id="3.30.559.10">
    <property type="entry name" value="Chloramphenicol acetyltransferase-like domain"/>
    <property type="match status" value="6"/>
</dbReference>
<dbReference type="InterPro" id="IPR036736">
    <property type="entry name" value="ACP-like_sf"/>
</dbReference>
<accession>A0ABW7KV01</accession>
<dbReference type="CDD" id="cd17646">
    <property type="entry name" value="A_NRPS_AB3403-like"/>
    <property type="match status" value="2"/>
</dbReference>
<keyword evidence="5" id="KW-0045">Antibiotic biosynthesis</keyword>
<keyword evidence="2" id="KW-0596">Phosphopantetheine</keyword>
<dbReference type="InterPro" id="IPR010071">
    <property type="entry name" value="AA_adenyl_dom"/>
</dbReference>
<dbReference type="SMART" id="SM00823">
    <property type="entry name" value="PKS_PP"/>
    <property type="match status" value="4"/>
</dbReference>
<dbReference type="SUPFAM" id="SSF56801">
    <property type="entry name" value="Acetyl-CoA synthetase-like"/>
    <property type="match status" value="5"/>
</dbReference>